<dbReference type="Pfam" id="PF05573">
    <property type="entry name" value="NosL"/>
    <property type="match status" value="1"/>
</dbReference>
<evidence type="ECO:0000313" key="2">
    <source>
        <dbReference type="Proteomes" id="UP000562027"/>
    </source>
</evidence>
<name>A0A840LDQ4_9BURK</name>
<accession>A0A840LDQ4</accession>
<reference evidence="1 2" key="1">
    <citation type="submission" date="2020-08" db="EMBL/GenBank/DDBJ databases">
        <title>Functional genomics of gut bacteria from endangered species of beetles.</title>
        <authorList>
            <person name="Carlos-Shanley C."/>
        </authorList>
    </citation>
    <scope>NUCLEOTIDE SEQUENCE [LARGE SCALE GENOMIC DNA]</scope>
    <source>
        <strain evidence="1 2">S00239</strain>
    </source>
</reference>
<comment type="caution">
    <text evidence="1">The sequence shown here is derived from an EMBL/GenBank/DDBJ whole genome shotgun (WGS) entry which is preliminary data.</text>
</comment>
<evidence type="ECO:0000313" key="1">
    <source>
        <dbReference type="EMBL" id="MBB4844199.1"/>
    </source>
</evidence>
<dbReference type="SUPFAM" id="SSF160387">
    <property type="entry name" value="NosL/MerB-like"/>
    <property type="match status" value="1"/>
</dbReference>
<dbReference type="EMBL" id="JACHLP010000005">
    <property type="protein sequence ID" value="MBB4844199.1"/>
    <property type="molecule type" value="Genomic_DNA"/>
</dbReference>
<sequence length="212" mass="22499">MLPISVPLHGPLSRASRWAWAAFVGLALAGSLQWLPGSDASPPLDPLAEVCLVAPPSPYDPASGLALLAPRPVPADARCPVCGMFPARTPEARRWAAQLIFANGDAQFFDSPLSLFLYQQDVGRYSRGRDAGEIAARYVTELDGGAWLAAEAAVYVQGSRLGGPMRAGNLPAFATAEAAQRFMHAHGGRLLRAADIGPDLLRRLDTRAHAGH</sequence>
<dbReference type="PANTHER" id="PTHR41247:SF1">
    <property type="entry name" value="HTH-TYPE TRANSCRIPTIONAL REPRESSOR YCNK"/>
    <property type="match status" value="1"/>
</dbReference>
<organism evidence="1 2">
    <name type="scientific">Roseateles oligotrophus</name>
    <dbReference type="NCBI Taxonomy" id="1769250"/>
    <lineage>
        <taxon>Bacteria</taxon>
        <taxon>Pseudomonadati</taxon>
        <taxon>Pseudomonadota</taxon>
        <taxon>Betaproteobacteria</taxon>
        <taxon>Burkholderiales</taxon>
        <taxon>Sphaerotilaceae</taxon>
        <taxon>Roseateles</taxon>
    </lineage>
</organism>
<gene>
    <name evidence="1" type="ORF">HNP55_002735</name>
</gene>
<dbReference type="RefSeq" id="WP_184300234.1">
    <property type="nucleotide sequence ID" value="NZ_JACHLP010000005.1"/>
</dbReference>
<keyword evidence="2" id="KW-1185">Reference proteome</keyword>
<dbReference type="Gene3D" id="3.30.70.2050">
    <property type="match status" value="1"/>
</dbReference>
<proteinExistence type="predicted"/>
<dbReference type="AlphaFoldDB" id="A0A840LDQ4"/>
<dbReference type="PANTHER" id="PTHR41247">
    <property type="entry name" value="HTH-TYPE TRANSCRIPTIONAL REPRESSOR YCNK"/>
    <property type="match status" value="1"/>
</dbReference>
<protein>
    <submittedName>
        <fullName evidence="1">Nitrous oxide reductase accessory protein NosL</fullName>
    </submittedName>
</protein>
<dbReference type="InterPro" id="IPR008719">
    <property type="entry name" value="N2O_reductase_NosL"/>
</dbReference>
<dbReference type="Proteomes" id="UP000562027">
    <property type="component" value="Unassembled WGS sequence"/>
</dbReference>